<dbReference type="PANTHER" id="PTHR43181:SF1">
    <property type="entry name" value="2-C-METHYL-D-ERYTHRITOL 2,4-CYCLODIPHOSPHATE SYNTHASE, CHLOROPLASTIC"/>
    <property type="match status" value="1"/>
</dbReference>
<comment type="caution">
    <text evidence="7">Lacks conserved residue(s) required for the propagation of feature annotation.</text>
</comment>
<dbReference type="Proteomes" id="UP001431693">
    <property type="component" value="Unassembled WGS sequence"/>
</dbReference>
<name>A0ABT6ZKP7_9ACTN</name>
<feature type="binding site" evidence="7">
    <location>
        <begin position="12"/>
        <end position="14"/>
    </location>
    <ligand>
        <name>4-CDP-2-C-methyl-D-erythritol 2-phosphate</name>
        <dbReference type="ChEBI" id="CHEBI:57919"/>
    </ligand>
</feature>
<dbReference type="Pfam" id="PF02542">
    <property type="entry name" value="YgbB"/>
    <property type="match status" value="1"/>
</dbReference>
<dbReference type="SUPFAM" id="SSF69765">
    <property type="entry name" value="IpsF-like"/>
    <property type="match status" value="1"/>
</dbReference>
<comment type="catalytic activity">
    <reaction evidence="1 7 8">
        <text>4-CDP-2-C-methyl-D-erythritol 2-phosphate = 2-C-methyl-D-erythritol 2,4-cyclic diphosphate + CMP</text>
        <dbReference type="Rhea" id="RHEA:23864"/>
        <dbReference type="ChEBI" id="CHEBI:57919"/>
        <dbReference type="ChEBI" id="CHEBI:58483"/>
        <dbReference type="ChEBI" id="CHEBI:60377"/>
        <dbReference type="EC" id="4.6.1.12"/>
    </reaction>
</comment>
<evidence type="ECO:0000256" key="5">
    <source>
        <dbReference type="ARBA" id="ARBA00023229"/>
    </source>
</evidence>
<keyword evidence="6 7" id="KW-0456">Lyase</keyword>
<keyword evidence="4 7" id="KW-0479">Metal-binding</keyword>
<dbReference type="NCBIfam" id="TIGR00151">
    <property type="entry name" value="ispF"/>
    <property type="match status" value="1"/>
</dbReference>
<dbReference type="InterPro" id="IPR020555">
    <property type="entry name" value="MECDP_synthase_CS"/>
</dbReference>
<dbReference type="GO" id="GO:0008685">
    <property type="term" value="F:2-C-methyl-D-erythritol 2,4-cyclodiphosphate synthase activity"/>
    <property type="evidence" value="ECO:0007669"/>
    <property type="project" value="UniProtKB-EC"/>
</dbReference>
<dbReference type="InterPro" id="IPR036571">
    <property type="entry name" value="MECDP_synthase_sf"/>
</dbReference>
<keyword evidence="11" id="KW-1185">Reference proteome</keyword>
<dbReference type="Gene3D" id="3.30.1330.50">
    <property type="entry name" value="2-C-methyl-D-erythritol 2,4-cyclodiphosphate synthase"/>
    <property type="match status" value="1"/>
</dbReference>
<evidence type="ECO:0000259" key="9">
    <source>
        <dbReference type="Pfam" id="PF02542"/>
    </source>
</evidence>
<feature type="binding site" evidence="7">
    <location>
        <position position="146"/>
    </location>
    <ligand>
        <name>4-CDP-2-C-methyl-D-erythritol 2-phosphate</name>
        <dbReference type="ChEBI" id="CHEBI:57919"/>
    </ligand>
</feature>
<feature type="binding site" evidence="7">
    <location>
        <position position="14"/>
    </location>
    <ligand>
        <name>a divalent metal cation</name>
        <dbReference type="ChEBI" id="CHEBI:60240"/>
    </ligand>
</feature>
<feature type="binding site" evidence="7">
    <location>
        <begin position="63"/>
        <end position="65"/>
    </location>
    <ligand>
        <name>4-CDP-2-C-methyl-D-erythritol 2-phosphate</name>
        <dbReference type="ChEBI" id="CHEBI:57919"/>
    </ligand>
</feature>
<comment type="caution">
    <text evidence="10">The sequence shown here is derived from an EMBL/GenBank/DDBJ whole genome shotgun (WGS) entry which is preliminary data.</text>
</comment>
<comment type="cofactor">
    <cofactor evidence="7">
        <name>a divalent metal cation</name>
        <dbReference type="ChEBI" id="CHEBI:60240"/>
    </cofactor>
    <text evidence="7">Binds 1 divalent metal cation per subunit.</text>
</comment>
<evidence type="ECO:0000256" key="2">
    <source>
        <dbReference type="ARBA" id="ARBA00004709"/>
    </source>
</evidence>
<dbReference type="EMBL" id="JASJEX010000003">
    <property type="protein sequence ID" value="MDJ1129625.1"/>
    <property type="molecule type" value="Genomic_DNA"/>
</dbReference>
<comment type="subunit">
    <text evidence="7">Homotrimer.</text>
</comment>
<dbReference type="RefSeq" id="WP_283712750.1">
    <property type="nucleotide sequence ID" value="NZ_JASJEW010000002.1"/>
</dbReference>
<comment type="similarity">
    <text evidence="7 8">Belongs to the IspF family.</text>
</comment>
<dbReference type="InterPro" id="IPR003526">
    <property type="entry name" value="MECDP_synthase"/>
</dbReference>
<feature type="binding site" evidence="7">
    <location>
        <begin position="41"/>
        <end position="42"/>
    </location>
    <ligand>
        <name>4-CDP-2-C-methyl-D-erythritol 2-phosphate</name>
        <dbReference type="ChEBI" id="CHEBI:57919"/>
    </ligand>
</feature>
<dbReference type="PANTHER" id="PTHR43181">
    <property type="entry name" value="2-C-METHYL-D-ERYTHRITOL 2,4-CYCLODIPHOSPHATE SYNTHASE, CHLOROPLASTIC"/>
    <property type="match status" value="1"/>
</dbReference>
<feature type="binding site" evidence="7">
    <location>
        <position position="12"/>
    </location>
    <ligand>
        <name>a divalent metal cation</name>
        <dbReference type="ChEBI" id="CHEBI:60240"/>
    </ligand>
</feature>
<feature type="binding site" evidence="7">
    <location>
        <begin position="68"/>
        <end position="72"/>
    </location>
    <ligand>
        <name>4-CDP-2-C-methyl-D-erythritol 2-phosphate</name>
        <dbReference type="ChEBI" id="CHEBI:57919"/>
    </ligand>
</feature>
<evidence type="ECO:0000256" key="4">
    <source>
        <dbReference type="ARBA" id="ARBA00022723"/>
    </source>
</evidence>
<feature type="site" description="Transition state stabilizer" evidence="7">
    <location>
        <position position="140"/>
    </location>
</feature>
<evidence type="ECO:0000256" key="6">
    <source>
        <dbReference type="ARBA" id="ARBA00023239"/>
    </source>
</evidence>
<sequence>MTDGLHIGHGYDVHAFADPEEGRPLMLGGVAVPHDRGLAGHSDADVLAHALADALCGACRLGDIGKLFPDTDPAYEGADSLVLLSRVASLAREAGYELLDCDCTVAAQAPKLAPHREAMRENLAAALSVPVECVGVKATTTEGLGFVGRREGIEAWAVCLVRRS</sequence>
<dbReference type="CDD" id="cd00554">
    <property type="entry name" value="MECDP_synthase"/>
    <property type="match status" value="1"/>
</dbReference>
<accession>A0ABT6ZKP7</accession>
<evidence type="ECO:0000256" key="1">
    <source>
        <dbReference type="ARBA" id="ARBA00000200"/>
    </source>
</evidence>
<dbReference type="PROSITE" id="PS01350">
    <property type="entry name" value="ISPF"/>
    <property type="match status" value="1"/>
</dbReference>
<evidence type="ECO:0000313" key="11">
    <source>
        <dbReference type="Proteomes" id="UP001431693"/>
    </source>
</evidence>
<evidence type="ECO:0000256" key="7">
    <source>
        <dbReference type="HAMAP-Rule" id="MF_00107"/>
    </source>
</evidence>
<feature type="binding site" evidence="7">
    <location>
        <begin position="139"/>
        <end position="142"/>
    </location>
    <ligand>
        <name>4-CDP-2-C-methyl-D-erythritol 2-phosphate</name>
        <dbReference type="ChEBI" id="CHEBI:57919"/>
    </ligand>
</feature>
<gene>
    <name evidence="7 10" type="primary">ispF</name>
    <name evidence="10" type="ORF">QJ043_05960</name>
</gene>
<feature type="binding site" evidence="7">
    <location>
        <position position="49"/>
    </location>
    <ligand>
        <name>a divalent metal cation</name>
        <dbReference type="ChEBI" id="CHEBI:60240"/>
    </ligand>
</feature>
<comment type="pathway">
    <text evidence="2 7">Isoprenoid biosynthesis; isopentenyl diphosphate biosynthesis via DXP pathway; isopentenyl diphosphate from 1-deoxy-D-xylulose 5-phosphate: step 4/6.</text>
</comment>
<evidence type="ECO:0000256" key="3">
    <source>
        <dbReference type="ARBA" id="ARBA00012579"/>
    </source>
</evidence>
<feature type="domain" description="2-C-methyl-D-erythritol 2,4-cyclodiphosphate synthase" evidence="9">
    <location>
        <begin position="6"/>
        <end position="161"/>
    </location>
</feature>
<organism evidence="10 11">
    <name type="scientific">Kribbibacterium absianum</name>
    <dbReference type="NCBI Taxonomy" id="3044210"/>
    <lineage>
        <taxon>Bacteria</taxon>
        <taxon>Bacillati</taxon>
        <taxon>Actinomycetota</taxon>
        <taxon>Coriobacteriia</taxon>
        <taxon>Coriobacteriales</taxon>
        <taxon>Kribbibacteriaceae</taxon>
        <taxon>Kribbibacterium</taxon>
    </lineage>
</organism>
<feature type="site" description="Transition state stabilizer" evidence="7">
    <location>
        <position position="41"/>
    </location>
</feature>
<protein>
    <recommendedName>
        <fullName evidence="3 7">2-C-methyl-D-erythritol 2,4-cyclodiphosphate synthase</fullName>
        <shortName evidence="7">MECDP-synthase</shortName>
        <shortName evidence="7">MECPP-synthase</shortName>
        <shortName evidence="7">MECPS</shortName>
        <ecNumber evidence="3 7">4.6.1.12</ecNumber>
    </recommendedName>
</protein>
<reference evidence="10" key="1">
    <citation type="submission" date="2023-05" db="EMBL/GenBank/DDBJ databases">
        <title>[olsenella] sp. nov., isolated from a pig farm feces dump.</title>
        <authorList>
            <person name="Chang Y.-H."/>
        </authorList>
    </citation>
    <scope>NUCLEOTIDE SEQUENCE</scope>
    <source>
        <strain evidence="10">YH-ols2217</strain>
    </source>
</reference>
<keyword evidence="5 7" id="KW-0414">Isoprene biosynthesis</keyword>
<dbReference type="EC" id="4.6.1.12" evidence="3 7"/>
<proteinExistence type="inferred from homology"/>
<comment type="function">
    <text evidence="7">Involved in the biosynthesis of isopentenyl diphosphate (IPP) and dimethylallyl diphosphate (DMAPP), two major building blocks of isoprenoid compounds. Catalyzes the conversion of 4-diphosphocytidyl-2-C-methyl-D-erythritol 2-phosphate (CDP-ME2P) to 2-C-methyl-D-erythritol 2,4-cyclodiphosphate (ME-CPP) with a corresponding release of cytidine 5-monophosphate (CMP).</text>
</comment>
<feature type="binding site" evidence="7">
    <location>
        <position position="149"/>
    </location>
    <ligand>
        <name>4-CDP-2-C-methyl-D-erythritol 2-phosphate</name>
        <dbReference type="ChEBI" id="CHEBI:57919"/>
    </ligand>
</feature>
<evidence type="ECO:0000256" key="8">
    <source>
        <dbReference type="RuleBase" id="RU004395"/>
    </source>
</evidence>
<evidence type="ECO:0000313" key="10">
    <source>
        <dbReference type="EMBL" id="MDJ1129625.1"/>
    </source>
</evidence>
<dbReference type="HAMAP" id="MF_00107">
    <property type="entry name" value="IspF"/>
    <property type="match status" value="1"/>
</dbReference>